<dbReference type="InterPro" id="IPR038765">
    <property type="entry name" value="Papain-like_cys_pep_sf"/>
</dbReference>
<feature type="chain" id="PRO_5012025770" evidence="1">
    <location>
        <begin position="20"/>
        <end position="634"/>
    </location>
</feature>
<name>A0A1M7KUU5_9BACT</name>
<dbReference type="GO" id="GO:0008233">
    <property type="term" value="F:peptidase activity"/>
    <property type="evidence" value="ECO:0007669"/>
    <property type="project" value="UniProtKB-KW"/>
</dbReference>
<feature type="domain" description="DUF3857" evidence="3">
    <location>
        <begin position="56"/>
        <end position="215"/>
    </location>
</feature>
<dbReference type="InterPro" id="IPR002931">
    <property type="entry name" value="Transglutaminase-like"/>
</dbReference>
<organism evidence="4 5">
    <name type="scientific">Chitinophaga jiangningensis</name>
    <dbReference type="NCBI Taxonomy" id="1419482"/>
    <lineage>
        <taxon>Bacteria</taxon>
        <taxon>Pseudomonadati</taxon>
        <taxon>Bacteroidota</taxon>
        <taxon>Chitinophagia</taxon>
        <taxon>Chitinophagales</taxon>
        <taxon>Chitinophagaceae</taxon>
        <taxon>Chitinophaga</taxon>
    </lineage>
</organism>
<evidence type="ECO:0000256" key="1">
    <source>
        <dbReference type="SAM" id="SignalP"/>
    </source>
</evidence>
<dbReference type="OrthoDB" id="8595007at2"/>
<dbReference type="STRING" id="1419482.SAMN05444266_11017"/>
<evidence type="ECO:0000259" key="3">
    <source>
        <dbReference type="Pfam" id="PF12969"/>
    </source>
</evidence>
<keyword evidence="4" id="KW-0645">Protease</keyword>
<sequence length="634" mass="70923">MKYIATCLLLCGLASPALAADPYYPASAIPEALKKNAHSVVRLDETSYRYVSPKEVRYVHHQVVTILDAEADHRSDLTFHYSSLMELRSASAAYYDAAGKLVKKVRQSDMMDLPAGGDVSLISDTRGKRYSFTGVGYPYTIEFEEEYKYNSAIYLSRWGPLSWFDEPVEKAVCNVIMPAGADLRYRMLQSDVKPAVEEVKEGKSYTWTLSNLSPMRRETRAIGMHERYPLLLMAPPEAKYGEVQGKFTTWQELGNFFYALNKGRDVLPEALKAKVHAIADPLKTQEEKVSALYKYLQQNYRYISISLGVGGMQTIDAITTARTSYGDCKGLSNLMCAMLGEVGIRAHSVLVNADEVPMHIPEDFATTWFNHVIAMVPNGKDTTWLECTSNLNPPGYLGSFTADRAVLLLDETNSKLIHTPVYTQQDNKRFSTTNATMDDAGNLKVVSTVNTTGILQDDLLQMVHLLSKEKQKEYLRKTMEISSFDITGYTTAVHANRLPDITETIELTANNYASLTGKRMFLKPNITNRMGRKIATDTARTSPVDIPYGEQYADTVNITIPAGYKIESLPQPVSLQTKFGTYDAAVKMNGNTVTYIRKYNIQSGRFPAADFSAYASFINSVYKAERNTMVLVKE</sequence>
<evidence type="ECO:0000313" key="4">
    <source>
        <dbReference type="EMBL" id="SHM69263.1"/>
    </source>
</evidence>
<keyword evidence="1" id="KW-0732">Signal</keyword>
<dbReference type="EMBL" id="FRBL01000010">
    <property type="protein sequence ID" value="SHM69263.1"/>
    <property type="molecule type" value="Genomic_DNA"/>
</dbReference>
<keyword evidence="5" id="KW-1185">Reference proteome</keyword>
<feature type="domain" description="Transglutaminase-like" evidence="2">
    <location>
        <begin position="278"/>
        <end position="385"/>
    </location>
</feature>
<dbReference type="SUPFAM" id="SSF54001">
    <property type="entry name" value="Cysteine proteinases"/>
    <property type="match status" value="1"/>
</dbReference>
<protein>
    <submittedName>
        <fullName evidence="4">Transglutaminase-like enzyme, putative cysteine protease</fullName>
    </submittedName>
</protein>
<reference evidence="4 5" key="1">
    <citation type="submission" date="2016-11" db="EMBL/GenBank/DDBJ databases">
        <authorList>
            <person name="Jaros S."/>
            <person name="Januszkiewicz K."/>
            <person name="Wedrychowicz H."/>
        </authorList>
    </citation>
    <scope>NUCLEOTIDE SEQUENCE [LARGE SCALE GENOMIC DNA]</scope>
    <source>
        <strain evidence="4 5">DSM 27406</strain>
    </source>
</reference>
<dbReference type="AlphaFoldDB" id="A0A1M7KUU5"/>
<gene>
    <name evidence="4" type="ORF">SAMN05444266_11017</name>
</gene>
<dbReference type="Proteomes" id="UP000184420">
    <property type="component" value="Unassembled WGS sequence"/>
</dbReference>
<evidence type="ECO:0000259" key="2">
    <source>
        <dbReference type="Pfam" id="PF01841"/>
    </source>
</evidence>
<dbReference type="Gene3D" id="3.10.620.30">
    <property type="match status" value="1"/>
</dbReference>
<dbReference type="InterPro" id="IPR024618">
    <property type="entry name" value="DUF3857"/>
</dbReference>
<dbReference type="Gene3D" id="2.60.40.3140">
    <property type="match status" value="1"/>
</dbReference>
<evidence type="ECO:0000313" key="5">
    <source>
        <dbReference type="Proteomes" id="UP000184420"/>
    </source>
</evidence>
<accession>A0A1M7KUU5</accession>
<dbReference type="Pfam" id="PF12969">
    <property type="entry name" value="DUF3857"/>
    <property type="match status" value="1"/>
</dbReference>
<feature type="signal peptide" evidence="1">
    <location>
        <begin position="1"/>
        <end position="19"/>
    </location>
</feature>
<dbReference type="Pfam" id="PF01841">
    <property type="entry name" value="Transglut_core"/>
    <property type="match status" value="1"/>
</dbReference>
<keyword evidence="4" id="KW-0378">Hydrolase</keyword>
<dbReference type="Gene3D" id="2.60.120.1130">
    <property type="match status" value="1"/>
</dbReference>
<dbReference type="GO" id="GO:0006508">
    <property type="term" value="P:proteolysis"/>
    <property type="evidence" value="ECO:0007669"/>
    <property type="project" value="UniProtKB-KW"/>
</dbReference>
<dbReference type="RefSeq" id="WP_073086093.1">
    <property type="nucleotide sequence ID" value="NZ_FRBL01000010.1"/>
</dbReference>
<proteinExistence type="predicted"/>